<organism evidence="3 4">
    <name type="scientific">Roseivirga spongicola</name>
    <dbReference type="NCBI Taxonomy" id="333140"/>
    <lineage>
        <taxon>Bacteria</taxon>
        <taxon>Pseudomonadati</taxon>
        <taxon>Bacteroidota</taxon>
        <taxon>Cytophagia</taxon>
        <taxon>Cytophagales</taxon>
        <taxon>Roseivirgaceae</taxon>
        <taxon>Roseivirga</taxon>
    </lineage>
</organism>
<dbReference type="OrthoDB" id="9773039at2"/>
<dbReference type="PANTHER" id="PTHR30388">
    <property type="entry name" value="ALDEHYDE OXIDOREDUCTASE MOLYBDENUM COFACTOR ASSEMBLY PROTEIN"/>
    <property type="match status" value="1"/>
</dbReference>
<feature type="domain" description="XdhC Rossmann" evidence="2">
    <location>
        <begin position="187"/>
        <end position="328"/>
    </location>
</feature>
<keyword evidence="4" id="KW-1185">Reference proteome</keyword>
<name>A0A150X4M1_9BACT</name>
<evidence type="ECO:0000259" key="2">
    <source>
        <dbReference type="Pfam" id="PF13478"/>
    </source>
</evidence>
<evidence type="ECO:0000259" key="1">
    <source>
        <dbReference type="Pfam" id="PF02625"/>
    </source>
</evidence>
<proteinExistence type="predicted"/>
<dbReference type="Pfam" id="PF02625">
    <property type="entry name" value="XdhC_CoxI"/>
    <property type="match status" value="1"/>
</dbReference>
<dbReference type="InterPro" id="IPR052698">
    <property type="entry name" value="MoCofactor_Util/Proc"/>
</dbReference>
<comment type="caution">
    <text evidence="3">The sequence shown here is derived from an EMBL/GenBank/DDBJ whole genome shotgun (WGS) entry which is preliminary data.</text>
</comment>
<evidence type="ECO:0000313" key="3">
    <source>
        <dbReference type="EMBL" id="KYG73676.1"/>
    </source>
</evidence>
<gene>
    <name evidence="3" type="ORF">AWW68_13390</name>
</gene>
<dbReference type="InterPro" id="IPR027051">
    <property type="entry name" value="XdhC_Rossmann_dom"/>
</dbReference>
<feature type="domain" description="XdhC- CoxI" evidence="1">
    <location>
        <begin position="12"/>
        <end position="78"/>
    </location>
</feature>
<sequence length="336" mass="37003">MVDIVSRIQQLLDKEKPFALARVIKTWRSSPRPVGSAMLITDDGEMHGSVSGGCIETAVVKGALEVIMSGQSKVMDFGVADEEAWEVGLSCGGSVSVLITPFMEDDAYVKFLRFLDKNKPFFILTRLNGPSHSNPIYLDRMEDELAGNPVLVNNINNAFESGLTGAIVESRAGDEYFAHFFRAKPRLILIGSAHITSELLVLASMHDFETIVIDPRDTFAKKTSRQQEPNQLIVKWPQEVLGEMDLDQNTFAVILSHDPKIDDEALKIILPSEMKYVGALGSKKTHAKRVERLKTYGFSEDEIARIDAPIGIDIGSQTPKEIAISVMGALIKAKNA</sequence>
<evidence type="ECO:0000313" key="4">
    <source>
        <dbReference type="Proteomes" id="UP000075606"/>
    </source>
</evidence>
<reference evidence="3 4" key="1">
    <citation type="submission" date="2016-01" db="EMBL/GenBank/DDBJ databases">
        <title>Genome sequencing of Roseivirga spongicola UST030701-084.</title>
        <authorList>
            <person name="Selvaratnam C."/>
            <person name="Thevarajoo S."/>
            <person name="Goh K.M."/>
            <person name="Ee R."/>
            <person name="Chan K.-G."/>
            <person name="Chong C.S."/>
        </authorList>
    </citation>
    <scope>NUCLEOTIDE SEQUENCE [LARGE SCALE GENOMIC DNA]</scope>
    <source>
        <strain evidence="3 4">UST030701-084</strain>
    </source>
</reference>
<dbReference type="AlphaFoldDB" id="A0A150X4M1"/>
<dbReference type="STRING" id="333140.AWW68_13390"/>
<dbReference type="Proteomes" id="UP000075606">
    <property type="component" value="Unassembled WGS sequence"/>
</dbReference>
<dbReference type="EMBL" id="LRPC01000028">
    <property type="protein sequence ID" value="KYG73676.1"/>
    <property type="molecule type" value="Genomic_DNA"/>
</dbReference>
<dbReference type="Pfam" id="PF13478">
    <property type="entry name" value="XdhC_C"/>
    <property type="match status" value="1"/>
</dbReference>
<dbReference type="PANTHER" id="PTHR30388:SF4">
    <property type="entry name" value="MOLYBDENUM COFACTOR INSERTION CHAPERONE PAOD"/>
    <property type="match status" value="1"/>
</dbReference>
<protein>
    <recommendedName>
        <fullName evidence="5">XdhC/CoxI family protein</fullName>
    </recommendedName>
</protein>
<dbReference type="Gene3D" id="3.40.50.720">
    <property type="entry name" value="NAD(P)-binding Rossmann-like Domain"/>
    <property type="match status" value="1"/>
</dbReference>
<accession>A0A150X4M1</accession>
<evidence type="ECO:0008006" key="5">
    <source>
        <dbReference type="Google" id="ProtNLM"/>
    </source>
</evidence>
<dbReference type="InterPro" id="IPR003777">
    <property type="entry name" value="XdhC_CoxI"/>
</dbReference>
<dbReference type="RefSeq" id="WP_068222312.1">
    <property type="nucleotide sequence ID" value="NZ_CP139724.1"/>
</dbReference>